<dbReference type="PROSITE" id="PS50893">
    <property type="entry name" value="ABC_TRANSPORTER_2"/>
    <property type="match status" value="1"/>
</dbReference>
<dbReference type="InterPro" id="IPR027417">
    <property type="entry name" value="P-loop_NTPase"/>
</dbReference>
<evidence type="ECO:0000313" key="12">
    <source>
        <dbReference type="EMBL" id="QPV61752.1"/>
    </source>
</evidence>
<feature type="transmembrane region" description="Helical" evidence="9">
    <location>
        <begin position="37"/>
        <end position="62"/>
    </location>
</feature>
<dbReference type="GO" id="GO:0005886">
    <property type="term" value="C:plasma membrane"/>
    <property type="evidence" value="ECO:0007669"/>
    <property type="project" value="UniProtKB-SubCell"/>
</dbReference>
<feature type="transmembrane region" description="Helical" evidence="9">
    <location>
        <begin position="90"/>
        <end position="110"/>
    </location>
</feature>
<dbReference type="Gene3D" id="3.40.50.300">
    <property type="entry name" value="P-loop containing nucleotide triphosphate hydrolases"/>
    <property type="match status" value="1"/>
</dbReference>
<accession>A0A7T3KTZ9</accession>
<keyword evidence="3" id="KW-1003">Cell membrane</keyword>
<dbReference type="RefSeq" id="WP_198060577.1">
    <property type="nucleotide sequence ID" value="NZ_CP065856.1"/>
</dbReference>
<dbReference type="FunFam" id="3.40.50.300:FF:000221">
    <property type="entry name" value="Multidrug ABC transporter ATP-binding protein"/>
    <property type="match status" value="1"/>
</dbReference>
<dbReference type="GeneID" id="60589516"/>
<dbReference type="GO" id="GO:0015421">
    <property type="term" value="F:ABC-type oligopeptide transporter activity"/>
    <property type="evidence" value="ECO:0007669"/>
    <property type="project" value="TreeGrafter"/>
</dbReference>
<comment type="subcellular location">
    <subcellularLocation>
        <location evidence="1">Cell membrane</location>
        <topology evidence="1">Multi-pass membrane protein</topology>
    </subcellularLocation>
</comment>
<feature type="domain" description="ABC transporter" evidence="10">
    <location>
        <begin position="383"/>
        <end position="620"/>
    </location>
</feature>
<dbReference type="PANTHER" id="PTHR43394">
    <property type="entry name" value="ATP-DEPENDENT PERMEASE MDL1, MITOCHONDRIAL"/>
    <property type="match status" value="1"/>
</dbReference>
<reference evidence="12 13" key="1">
    <citation type="submission" date="2020-12" db="EMBL/GenBank/DDBJ databases">
        <title>Halosimplex halophilum sp. nov. and Halosimplex salinum sp. nov., two new members of the genus Halosimplex.</title>
        <authorList>
            <person name="Cui H.L."/>
        </authorList>
    </citation>
    <scope>NUCLEOTIDE SEQUENCE [LARGE SCALE GENOMIC DNA]</scope>
    <source>
        <strain evidence="12 13">YGH94</strain>
    </source>
</reference>
<dbReference type="EMBL" id="CP065856">
    <property type="protein sequence ID" value="QPV61752.1"/>
    <property type="molecule type" value="Genomic_DNA"/>
</dbReference>
<evidence type="ECO:0000259" key="10">
    <source>
        <dbReference type="PROSITE" id="PS50893"/>
    </source>
</evidence>
<evidence type="ECO:0000256" key="8">
    <source>
        <dbReference type="ARBA" id="ARBA00023136"/>
    </source>
</evidence>
<dbReference type="Pfam" id="PF00005">
    <property type="entry name" value="ABC_tran"/>
    <property type="match status" value="1"/>
</dbReference>
<protein>
    <submittedName>
        <fullName evidence="12">ABC transporter ATP-binding protein</fullName>
    </submittedName>
</protein>
<evidence type="ECO:0000256" key="7">
    <source>
        <dbReference type="ARBA" id="ARBA00022989"/>
    </source>
</evidence>
<dbReference type="Proteomes" id="UP000595001">
    <property type="component" value="Chromosome"/>
</dbReference>
<dbReference type="InterPro" id="IPR003439">
    <property type="entry name" value="ABC_transporter-like_ATP-bd"/>
</dbReference>
<dbReference type="OrthoDB" id="121502at2157"/>
<evidence type="ECO:0000256" key="5">
    <source>
        <dbReference type="ARBA" id="ARBA00022741"/>
    </source>
</evidence>
<dbReference type="Pfam" id="PF00664">
    <property type="entry name" value="ABC_membrane"/>
    <property type="match status" value="1"/>
</dbReference>
<evidence type="ECO:0000256" key="9">
    <source>
        <dbReference type="SAM" id="Phobius"/>
    </source>
</evidence>
<keyword evidence="13" id="KW-1185">Reference proteome</keyword>
<dbReference type="PROSITE" id="PS50929">
    <property type="entry name" value="ABC_TM1F"/>
    <property type="match status" value="1"/>
</dbReference>
<dbReference type="CDD" id="cd03251">
    <property type="entry name" value="ABCC_MsbA"/>
    <property type="match status" value="1"/>
</dbReference>
<dbReference type="InterPro" id="IPR039421">
    <property type="entry name" value="Type_1_exporter"/>
</dbReference>
<dbReference type="GO" id="GO:0016887">
    <property type="term" value="F:ATP hydrolysis activity"/>
    <property type="evidence" value="ECO:0007669"/>
    <property type="project" value="InterPro"/>
</dbReference>
<name>A0A7T3KTZ9_9EURY</name>
<evidence type="ECO:0000256" key="1">
    <source>
        <dbReference type="ARBA" id="ARBA00004651"/>
    </source>
</evidence>
<keyword evidence="8 9" id="KW-0472">Membrane</keyword>
<dbReference type="CDD" id="cd18565">
    <property type="entry name" value="ABC_6TM_exporter_like"/>
    <property type="match status" value="1"/>
</dbReference>
<dbReference type="InterPro" id="IPR011527">
    <property type="entry name" value="ABC1_TM_dom"/>
</dbReference>
<keyword evidence="2" id="KW-0813">Transport</keyword>
<feature type="transmembrane region" description="Helical" evidence="9">
    <location>
        <begin position="195"/>
        <end position="212"/>
    </location>
</feature>
<dbReference type="PANTHER" id="PTHR43394:SF1">
    <property type="entry name" value="ATP-BINDING CASSETTE SUB-FAMILY B MEMBER 10, MITOCHONDRIAL"/>
    <property type="match status" value="1"/>
</dbReference>
<dbReference type="GO" id="GO:0005524">
    <property type="term" value="F:ATP binding"/>
    <property type="evidence" value="ECO:0007669"/>
    <property type="project" value="UniProtKB-KW"/>
</dbReference>
<keyword evidence="4 9" id="KW-0812">Transmembrane</keyword>
<evidence type="ECO:0000256" key="3">
    <source>
        <dbReference type="ARBA" id="ARBA00022475"/>
    </source>
</evidence>
<feature type="domain" description="ABC transmembrane type-1" evidence="11">
    <location>
        <begin position="38"/>
        <end position="348"/>
    </location>
</feature>
<keyword evidence="7 9" id="KW-1133">Transmembrane helix</keyword>
<dbReference type="KEGG" id="hlt:I7X12_13445"/>
<dbReference type="InterPro" id="IPR017871">
    <property type="entry name" value="ABC_transporter-like_CS"/>
</dbReference>
<dbReference type="SUPFAM" id="SSF90123">
    <property type="entry name" value="ABC transporter transmembrane region"/>
    <property type="match status" value="1"/>
</dbReference>
<feature type="transmembrane region" description="Helical" evidence="9">
    <location>
        <begin position="283"/>
        <end position="301"/>
    </location>
</feature>
<sequence>MPPGGPDDDEFEELRAEGSNAMVRLFGEYGRGQRARFAVGGLASVFSTLMELVPAFLLGVAIDSFLTDDRPFRLPFVPGGWLPSTPVDQFVLLIGLLAGSHVLGAALGWLNSWAWNGFAQHFQHEMRVDAYDAMQRRELSFFDDKQTGEVMSILNNDVNQLEGFLTNSLNQGIGIVFRVGGMGVAMLLINWRLGIVPTVIIPALGYASYVFVNRIHPKYQEVRSSVGKLNSQLENNLGGIEVVKSYTTERFETDRVEESSREYLDAQWDAITTRIAFWPTLRLVTAAGYTATFLVGGYWVMVNRGLFADPLPFFNGPLTAGTLVIFLSYSRRFVYPMRQFGQIINDYQYAEAAGERVVGLLDTPSGVTDRPDAVALESVEGRVEYDDVDFAYETDDGEEQVLDGVSFEVEPGEMVGLVGPTGAGKTTLMKLLLRLYDVDEGSVRIDGTDVRDVTLRSLRQSVGYVSQEPYLFYGTVRENIAYGIPDADDEDIEAAAKVAGAHEFVVDLKDGYDTKVGERGVKLSGGQRQRVSIARAVLKDPDVLVLDEATSHVDNETEAVIQNSLDDLIEDRTAFAIAHRLSTVRHADQILVMDDGELVEQGTHEDLLAEDGLYATLWRVQVGEIDALPQEFLDRAAGYSAQPGDLD</sequence>
<gene>
    <name evidence="12" type="ORF">I7X12_13445</name>
</gene>
<proteinExistence type="predicted"/>
<evidence type="ECO:0000256" key="2">
    <source>
        <dbReference type="ARBA" id="ARBA00022448"/>
    </source>
</evidence>
<evidence type="ECO:0000259" key="11">
    <source>
        <dbReference type="PROSITE" id="PS50929"/>
    </source>
</evidence>
<dbReference type="InterPro" id="IPR036640">
    <property type="entry name" value="ABC1_TM_sf"/>
</dbReference>
<evidence type="ECO:0000256" key="4">
    <source>
        <dbReference type="ARBA" id="ARBA00022692"/>
    </source>
</evidence>
<feature type="transmembrane region" description="Helical" evidence="9">
    <location>
        <begin position="313"/>
        <end position="330"/>
    </location>
</feature>
<organism evidence="12 13">
    <name type="scientific">Halosimplex litoreum</name>
    <dbReference type="NCBI Taxonomy" id="1198301"/>
    <lineage>
        <taxon>Archaea</taxon>
        <taxon>Methanobacteriati</taxon>
        <taxon>Methanobacteriota</taxon>
        <taxon>Stenosarchaea group</taxon>
        <taxon>Halobacteria</taxon>
        <taxon>Halobacteriales</taxon>
        <taxon>Haloarculaceae</taxon>
        <taxon>Halosimplex</taxon>
    </lineage>
</organism>
<keyword evidence="6 12" id="KW-0067">ATP-binding</keyword>
<evidence type="ECO:0000256" key="6">
    <source>
        <dbReference type="ARBA" id="ARBA00022840"/>
    </source>
</evidence>
<dbReference type="Gene3D" id="1.20.1560.10">
    <property type="entry name" value="ABC transporter type 1, transmembrane domain"/>
    <property type="match status" value="1"/>
</dbReference>
<dbReference type="SUPFAM" id="SSF52540">
    <property type="entry name" value="P-loop containing nucleoside triphosphate hydrolases"/>
    <property type="match status" value="1"/>
</dbReference>
<keyword evidence="5" id="KW-0547">Nucleotide-binding</keyword>
<dbReference type="AlphaFoldDB" id="A0A7T3KTZ9"/>
<dbReference type="PROSITE" id="PS00211">
    <property type="entry name" value="ABC_TRANSPORTER_1"/>
    <property type="match status" value="1"/>
</dbReference>
<evidence type="ECO:0000313" key="13">
    <source>
        <dbReference type="Proteomes" id="UP000595001"/>
    </source>
</evidence>
<dbReference type="SMART" id="SM00382">
    <property type="entry name" value="AAA"/>
    <property type="match status" value="1"/>
</dbReference>
<dbReference type="InterPro" id="IPR003593">
    <property type="entry name" value="AAA+_ATPase"/>
</dbReference>